<feature type="active site" description="Proton acceptor" evidence="11">
    <location>
        <position position="295"/>
    </location>
</feature>
<dbReference type="Gene3D" id="1.20.58.100">
    <property type="entry name" value="Fumarate reductase/succinate dehydrogenase flavoprotein-like, C-terminal domain"/>
    <property type="match status" value="1"/>
</dbReference>
<reference evidence="15 16" key="1">
    <citation type="submission" date="2019-02" db="EMBL/GenBank/DDBJ databases">
        <title>Deep-cultivation of Planctomycetes and their phenomic and genomic characterization uncovers novel biology.</title>
        <authorList>
            <person name="Wiegand S."/>
            <person name="Jogler M."/>
            <person name="Boedeker C."/>
            <person name="Pinto D."/>
            <person name="Vollmers J."/>
            <person name="Rivas-Marin E."/>
            <person name="Kohn T."/>
            <person name="Peeters S.H."/>
            <person name="Heuer A."/>
            <person name="Rast P."/>
            <person name="Oberbeckmann S."/>
            <person name="Bunk B."/>
            <person name="Jeske O."/>
            <person name="Meyerdierks A."/>
            <person name="Storesund J.E."/>
            <person name="Kallscheuer N."/>
            <person name="Luecker S."/>
            <person name="Lage O.M."/>
            <person name="Pohl T."/>
            <person name="Merkel B.J."/>
            <person name="Hornburger P."/>
            <person name="Mueller R.-W."/>
            <person name="Bruemmer F."/>
            <person name="Labrenz M."/>
            <person name="Spormann A.M."/>
            <person name="Op den Camp H."/>
            <person name="Overmann J."/>
            <person name="Amann R."/>
            <person name="Jetten M.S.M."/>
            <person name="Mascher T."/>
            <person name="Medema M.H."/>
            <person name="Devos D.P."/>
            <person name="Kaster A.-K."/>
            <person name="Ovreas L."/>
            <person name="Rohde M."/>
            <person name="Galperin M.Y."/>
            <person name="Jogler C."/>
        </authorList>
    </citation>
    <scope>NUCLEOTIDE SEQUENCE [LARGE SCALE GENOMIC DNA]</scope>
    <source>
        <strain evidence="15 16">Mal52</strain>
    </source>
</reference>
<feature type="domain" description="Fumarate reductase/succinate dehydrogenase flavoprotein-like C-terminal" evidence="14">
    <location>
        <begin position="448"/>
        <end position="540"/>
    </location>
</feature>
<keyword evidence="6 12" id="KW-0662">Pyridine nucleotide biosynthesis</keyword>
<dbReference type="InterPro" id="IPR005288">
    <property type="entry name" value="NadB"/>
</dbReference>
<dbReference type="GO" id="GO:0008734">
    <property type="term" value="F:L-aspartate oxidase activity"/>
    <property type="evidence" value="ECO:0007669"/>
    <property type="project" value="UniProtKB-UniRule"/>
</dbReference>
<dbReference type="EMBL" id="CP036276">
    <property type="protein sequence ID" value="QDU46712.1"/>
    <property type="molecule type" value="Genomic_DNA"/>
</dbReference>
<dbReference type="InterPro" id="IPR003953">
    <property type="entry name" value="FAD-dep_OxRdtase_2_FAD-bd"/>
</dbReference>
<evidence type="ECO:0000256" key="3">
    <source>
        <dbReference type="ARBA" id="ARBA00008562"/>
    </source>
</evidence>
<dbReference type="AlphaFoldDB" id="A0A517ZW48"/>
<dbReference type="Proteomes" id="UP000319383">
    <property type="component" value="Chromosome"/>
</dbReference>
<dbReference type="SUPFAM" id="SSF46977">
    <property type="entry name" value="Succinate dehydrogenase/fumarate reductase flavoprotein C-terminal domain"/>
    <property type="match status" value="1"/>
</dbReference>
<dbReference type="EC" id="1.4.3.16" evidence="4 10"/>
<evidence type="ECO:0000256" key="11">
    <source>
        <dbReference type="PIRSR" id="PIRSR000171-1"/>
    </source>
</evidence>
<dbReference type="SUPFAM" id="SSF51905">
    <property type="entry name" value="FAD/NAD(P)-binding domain"/>
    <property type="match status" value="1"/>
</dbReference>
<dbReference type="PANTHER" id="PTHR42716:SF2">
    <property type="entry name" value="L-ASPARTATE OXIDASE, CHLOROPLASTIC"/>
    <property type="match status" value="1"/>
</dbReference>
<comment type="cofactor">
    <cofactor evidence="1 12">
        <name>FAD</name>
        <dbReference type="ChEBI" id="CHEBI:57692"/>
    </cofactor>
</comment>
<dbReference type="Pfam" id="PF02910">
    <property type="entry name" value="Succ_DH_flav_C"/>
    <property type="match status" value="1"/>
</dbReference>
<dbReference type="InterPro" id="IPR027477">
    <property type="entry name" value="Succ_DH/fumarate_Rdtase_cat_sf"/>
</dbReference>
<evidence type="ECO:0000256" key="6">
    <source>
        <dbReference type="ARBA" id="ARBA00022642"/>
    </source>
</evidence>
<dbReference type="RefSeq" id="WP_197534452.1">
    <property type="nucleotide sequence ID" value="NZ_CP036276.1"/>
</dbReference>
<comment type="function">
    <text evidence="12">Catalyzes the oxidation of L-aspartate to iminoaspartate.</text>
</comment>
<dbReference type="Gene3D" id="3.90.700.10">
    <property type="entry name" value="Succinate dehydrogenase/fumarate reductase flavoprotein, catalytic domain"/>
    <property type="match status" value="1"/>
</dbReference>
<organism evidence="15 16">
    <name type="scientific">Symmachiella dynata</name>
    <dbReference type="NCBI Taxonomy" id="2527995"/>
    <lineage>
        <taxon>Bacteria</taxon>
        <taxon>Pseudomonadati</taxon>
        <taxon>Planctomycetota</taxon>
        <taxon>Planctomycetia</taxon>
        <taxon>Planctomycetales</taxon>
        <taxon>Planctomycetaceae</taxon>
        <taxon>Symmachiella</taxon>
    </lineage>
</organism>
<evidence type="ECO:0000313" key="15">
    <source>
        <dbReference type="EMBL" id="QDU46712.1"/>
    </source>
</evidence>
<keyword evidence="16" id="KW-1185">Reference proteome</keyword>
<evidence type="ECO:0000256" key="7">
    <source>
        <dbReference type="ARBA" id="ARBA00022827"/>
    </source>
</evidence>
<evidence type="ECO:0000256" key="12">
    <source>
        <dbReference type="RuleBase" id="RU362049"/>
    </source>
</evidence>
<dbReference type="PIRSF" id="PIRSF000171">
    <property type="entry name" value="SDHA_APRA_LASPO"/>
    <property type="match status" value="1"/>
</dbReference>
<evidence type="ECO:0000313" key="16">
    <source>
        <dbReference type="Proteomes" id="UP000319383"/>
    </source>
</evidence>
<comment type="catalytic activity">
    <reaction evidence="9">
        <text>L-aspartate + O2 = iminosuccinate + H2O2</text>
        <dbReference type="Rhea" id="RHEA:25876"/>
        <dbReference type="ChEBI" id="CHEBI:15379"/>
        <dbReference type="ChEBI" id="CHEBI:16240"/>
        <dbReference type="ChEBI" id="CHEBI:29991"/>
        <dbReference type="ChEBI" id="CHEBI:77875"/>
        <dbReference type="EC" id="1.4.3.16"/>
    </reaction>
    <physiologicalReaction direction="left-to-right" evidence="9">
        <dbReference type="Rhea" id="RHEA:25877"/>
    </physiologicalReaction>
</comment>
<dbReference type="PRINTS" id="PR00368">
    <property type="entry name" value="FADPNR"/>
</dbReference>
<comment type="similarity">
    <text evidence="3 12">Belongs to the FAD-dependent oxidoreductase 2 family. NadB subfamily.</text>
</comment>
<evidence type="ECO:0000259" key="13">
    <source>
        <dbReference type="Pfam" id="PF00890"/>
    </source>
</evidence>
<comment type="pathway">
    <text evidence="2 12">Cofactor biosynthesis; NAD(+) biosynthesis; iminoaspartate from L-aspartate (oxidase route): step 1/1.</text>
</comment>
<dbReference type="Pfam" id="PF00890">
    <property type="entry name" value="FAD_binding_2"/>
    <property type="match status" value="1"/>
</dbReference>
<accession>A0A517ZW48</accession>
<dbReference type="InterPro" id="IPR036188">
    <property type="entry name" value="FAD/NAD-bd_sf"/>
</dbReference>
<dbReference type="InterPro" id="IPR037099">
    <property type="entry name" value="Fum_R/Succ_DH_flav-like_C_sf"/>
</dbReference>
<gene>
    <name evidence="15" type="primary">nadB</name>
    <name evidence="15" type="ORF">Mal52_52340</name>
</gene>
<dbReference type="FunFam" id="3.90.700.10:FF:000002">
    <property type="entry name" value="L-aspartate oxidase"/>
    <property type="match status" value="1"/>
</dbReference>
<evidence type="ECO:0000256" key="1">
    <source>
        <dbReference type="ARBA" id="ARBA00001974"/>
    </source>
</evidence>
<keyword evidence="5 12" id="KW-0285">Flavoprotein</keyword>
<evidence type="ECO:0000256" key="8">
    <source>
        <dbReference type="ARBA" id="ARBA00023002"/>
    </source>
</evidence>
<protein>
    <recommendedName>
        <fullName evidence="4 10">L-aspartate oxidase</fullName>
        <ecNumber evidence="4 10">1.4.3.16</ecNumber>
    </recommendedName>
</protein>
<dbReference type="GO" id="GO:0034628">
    <property type="term" value="P:'de novo' NAD+ biosynthetic process from L-aspartate"/>
    <property type="evidence" value="ECO:0007669"/>
    <property type="project" value="TreeGrafter"/>
</dbReference>
<name>A0A517ZW48_9PLAN</name>
<sequence>MADINFSLLHRYLVRFHPKQIPHAFTDVLILGGGIAGLSAALEVPAPLQATVITKDALVQSNSVYAQGGIAGVLDPLDEIANHIADTITAGKGMCDPDVVEMVIREAPERIRQLIKLGTQFDLEDGELALTREGGHSHRRIAHALGDATGKEIMRAMIAEVNQSERIQCWPETFTIDLLTYEGVCRGALVWNPHHGKTFVWAKQTILATGGAGCLFRETTNPQIATADGHAIAARAGAEMRDMEFMQFHPTVLYIAGSSRHLISEAVRGEGAYLRDATGHRFMADYDDRLELAPRDVVSQAITLQMKKTKHPNVFLDLTHLPPELIKERFPHIGDVCAEFGLNIAHDLIPVRPGAHYMVGGVTVDRDARTTLPGLWAAGEVTSTGLHGANRLASNSLLEGVVYGRLAGHGAAAEAAEIPDQYRALPLESDWPTVSVDDTDQLDLKDLRNSLTSEMWRKVGIQRDDSDLNEAGQNVEFWNRYVASREFASPEGWELQNMMLAAKLMIAAARQRTESRGVHFRHDYPDTDPAQARHITMVSKRTDG</sequence>
<evidence type="ECO:0000256" key="10">
    <source>
        <dbReference type="NCBIfam" id="TIGR00551"/>
    </source>
</evidence>
<evidence type="ECO:0000256" key="4">
    <source>
        <dbReference type="ARBA" id="ARBA00012173"/>
    </source>
</evidence>
<evidence type="ECO:0000256" key="5">
    <source>
        <dbReference type="ARBA" id="ARBA00022630"/>
    </source>
</evidence>
<comment type="subcellular location">
    <subcellularLocation>
        <location evidence="12">Cytoplasm</location>
    </subcellularLocation>
</comment>
<evidence type="ECO:0000259" key="14">
    <source>
        <dbReference type="Pfam" id="PF02910"/>
    </source>
</evidence>
<keyword evidence="8 12" id="KW-0560">Oxidoreductase</keyword>
<dbReference type="PANTHER" id="PTHR42716">
    <property type="entry name" value="L-ASPARTATE OXIDASE"/>
    <property type="match status" value="1"/>
</dbReference>
<proteinExistence type="inferred from homology"/>
<dbReference type="KEGG" id="sdyn:Mal52_52340"/>
<dbReference type="UniPathway" id="UPA00253">
    <property type="reaction ID" value="UER00326"/>
</dbReference>
<evidence type="ECO:0000256" key="2">
    <source>
        <dbReference type="ARBA" id="ARBA00004950"/>
    </source>
</evidence>
<evidence type="ECO:0000256" key="9">
    <source>
        <dbReference type="ARBA" id="ARBA00048305"/>
    </source>
</evidence>
<feature type="domain" description="FAD-dependent oxidoreductase 2 FAD-binding" evidence="13">
    <location>
        <begin position="27"/>
        <end position="397"/>
    </location>
</feature>
<dbReference type="InterPro" id="IPR015939">
    <property type="entry name" value="Fum_Rdtase/Succ_DH_flav-like_C"/>
</dbReference>
<dbReference type="Gene3D" id="3.50.50.60">
    <property type="entry name" value="FAD/NAD(P)-binding domain"/>
    <property type="match status" value="1"/>
</dbReference>
<dbReference type="SUPFAM" id="SSF56425">
    <property type="entry name" value="Succinate dehydrogenase/fumarate reductase flavoprotein, catalytic domain"/>
    <property type="match status" value="1"/>
</dbReference>
<dbReference type="GO" id="GO:0005737">
    <property type="term" value="C:cytoplasm"/>
    <property type="evidence" value="ECO:0007669"/>
    <property type="project" value="UniProtKB-SubCell"/>
</dbReference>
<dbReference type="NCBIfam" id="TIGR00551">
    <property type="entry name" value="nadB"/>
    <property type="match status" value="1"/>
</dbReference>
<keyword evidence="7 12" id="KW-0274">FAD</keyword>